<proteinExistence type="inferred from homology"/>
<protein>
    <submittedName>
        <fullName evidence="6">GNAT family N-acetyltransferase</fullName>
    </submittedName>
</protein>
<dbReference type="InterPro" id="IPR051554">
    <property type="entry name" value="Acetyltransferase_Eis"/>
</dbReference>
<evidence type="ECO:0000259" key="5">
    <source>
        <dbReference type="PROSITE" id="PS51186"/>
    </source>
</evidence>
<keyword evidence="3 4" id="KW-0012">Acyltransferase</keyword>
<feature type="active site" description="Proton acceptor; via carboxylate" evidence="4">
    <location>
        <position position="444"/>
    </location>
</feature>
<evidence type="ECO:0000256" key="4">
    <source>
        <dbReference type="HAMAP-Rule" id="MF_01812"/>
    </source>
</evidence>
<name>A0ABP7KU40_9MICO</name>
<dbReference type="PANTHER" id="PTHR37817">
    <property type="entry name" value="N-ACETYLTRANSFERASE EIS"/>
    <property type="match status" value="1"/>
</dbReference>
<dbReference type="SUPFAM" id="SSF55718">
    <property type="entry name" value="SCP-like"/>
    <property type="match status" value="1"/>
</dbReference>
<gene>
    <name evidence="6" type="ORF">GCM10022381_32560</name>
</gene>
<feature type="binding site" evidence="4">
    <location>
        <begin position="144"/>
        <end position="145"/>
    </location>
    <ligand>
        <name>acetyl-CoA</name>
        <dbReference type="ChEBI" id="CHEBI:57288"/>
    </ligand>
</feature>
<dbReference type="Gene3D" id="3.40.630.30">
    <property type="match status" value="2"/>
</dbReference>
<dbReference type="SUPFAM" id="SSF55729">
    <property type="entry name" value="Acyl-CoA N-acyltransferases (Nat)"/>
    <property type="match status" value="1"/>
</dbReference>
<feature type="binding site" evidence="4">
    <location>
        <begin position="116"/>
        <end position="121"/>
    </location>
    <ligand>
        <name>acetyl-CoA</name>
        <dbReference type="ChEBI" id="CHEBI:57288"/>
    </ligand>
</feature>
<dbReference type="Gene3D" id="3.30.1050.10">
    <property type="entry name" value="SCP2 sterol-binding domain"/>
    <property type="match status" value="1"/>
</dbReference>
<evidence type="ECO:0000256" key="1">
    <source>
        <dbReference type="ARBA" id="ARBA00009213"/>
    </source>
</evidence>
<dbReference type="NCBIfam" id="NF002367">
    <property type="entry name" value="PRK01346.1-4"/>
    <property type="match status" value="1"/>
</dbReference>
<dbReference type="CDD" id="cd04301">
    <property type="entry name" value="NAT_SF"/>
    <property type="match status" value="1"/>
</dbReference>
<dbReference type="Pfam" id="PF17668">
    <property type="entry name" value="Acetyltransf_17"/>
    <property type="match status" value="1"/>
</dbReference>
<accession>A0ABP7KU40</accession>
<keyword evidence="7" id="KW-1185">Reference proteome</keyword>
<evidence type="ECO:0000256" key="2">
    <source>
        <dbReference type="ARBA" id="ARBA00022679"/>
    </source>
</evidence>
<dbReference type="InterPro" id="IPR022902">
    <property type="entry name" value="NAcTrfase_Eis"/>
</dbReference>
<comment type="similarity">
    <text evidence="1 4">Belongs to the acetyltransferase Eis family.</text>
</comment>
<dbReference type="InterPro" id="IPR000182">
    <property type="entry name" value="GNAT_dom"/>
</dbReference>
<dbReference type="Proteomes" id="UP001501803">
    <property type="component" value="Unassembled WGS sequence"/>
</dbReference>
<dbReference type="PROSITE" id="PS51186">
    <property type="entry name" value="GNAT"/>
    <property type="match status" value="1"/>
</dbReference>
<sequence length="444" mass="47707">MTFADAPIAADSFGKLNAGGLRLGLVDTSDRDAFAAWIQADSRGFHEGRVAEKQIDEQLQDVAYRRTTGVWDDSMTDAATPVATVSSWPTPLTLPGETSVSAWAISSVTVAPTHQRRGIARALLEAELRTAHSLGIPLAILTVSEATIYSRFGFAPTTMTADLEIDTRRASWTGPAASGRVQFISLEQLQSVGRGVAERARRGVPGEIELDDYLWGRLIGLLGDAKDEAKNLRAVIYHDAAGAPQGFALYRLASHATDFAAHTATVEHLCTVTDDAYAGLWRYLLELPLVTTVSAPLRSVDEPLIWQVTDSRAVRTTHRRDHLWARILDVTAALEARRYSAPGRIALDVTDRLGFAHGRVLIAVDATGTAQVSPLDGLEHNGEAPADAASLALTVNDLGALYLGGVSARTLVRAGRITELRPGSADAVDATFHSPATPWLSSWF</sequence>
<dbReference type="PANTHER" id="PTHR37817:SF1">
    <property type="entry name" value="N-ACETYLTRANSFERASE EIS"/>
    <property type="match status" value="1"/>
</dbReference>
<dbReference type="Pfam" id="PF13527">
    <property type="entry name" value="Acetyltransf_9"/>
    <property type="match status" value="1"/>
</dbReference>
<feature type="active site" description="Proton donor" evidence="4">
    <location>
        <position position="149"/>
    </location>
</feature>
<dbReference type="InterPro" id="IPR016181">
    <property type="entry name" value="Acyl_CoA_acyltransferase"/>
</dbReference>
<dbReference type="InterPro" id="IPR025559">
    <property type="entry name" value="Eis_dom"/>
</dbReference>
<comment type="subunit">
    <text evidence="4">Homohexamer; trimer of dimers.</text>
</comment>
<feature type="binding site" evidence="4">
    <location>
        <begin position="108"/>
        <end position="110"/>
    </location>
    <ligand>
        <name>acetyl-CoA</name>
        <dbReference type="ChEBI" id="CHEBI:57288"/>
    </ligand>
</feature>
<organism evidence="6 7">
    <name type="scientific">Leifsonia kafniensis</name>
    <dbReference type="NCBI Taxonomy" id="475957"/>
    <lineage>
        <taxon>Bacteria</taxon>
        <taxon>Bacillati</taxon>
        <taxon>Actinomycetota</taxon>
        <taxon>Actinomycetes</taxon>
        <taxon>Micrococcales</taxon>
        <taxon>Microbacteriaceae</taxon>
        <taxon>Leifsonia</taxon>
    </lineage>
</organism>
<evidence type="ECO:0000256" key="3">
    <source>
        <dbReference type="ARBA" id="ARBA00023315"/>
    </source>
</evidence>
<comment type="caution">
    <text evidence="6">The sequence shown here is derived from an EMBL/GenBank/DDBJ whole genome shotgun (WGS) entry which is preliminary data.</text>
</comment>
<dbReference type="Pfam" id="PF13530">
    <property type="entry name" value="SCP2_2"/>
    <property type="match status" value="1"/>
</dbReference>
<dbReference type="InterPro" id="IPR036527">
    <property type="entry name" value="SCP2_sterol-bd_dom_sf"/>
</dbReference>
<feature type="domain" description="N-acetyltransferase" evidence="5">
    <location>
        <begin position="21"/>
        <end position="175"/>
    </location>
</feature>
<keyword evidence="2 4" id="KW-0808">Transferase</keyword>
<evidence type="ECO:0000313" key="7">
    <source>
        <dbReference type="Proteomes" id="UP001501803"/>
    </source>
</evidence>
<dbReference type="EMBL" id="BAABCN010000012">
    <property type="protein sequence ID" value="GAA3888132.1"/>
    <property type="molecule type" value="Genomic_DNA"/>
</dbReference>
<dbReference type="RefSeq" id="WP_345068619.1">
    <property type="nucleotide sequence ID" value="NZ_BAABCN010000012.1"/>
</dbReference>
<reference evidence="7" key="1">
    <citation type="journal article" date="2019" name="Int. J. Syst. Evol. Microbiol.">
        <title>The Global Catalogue of Microorganisms (GCM) 10K type strain sequencing project: providing services to taxonomists for standard genome sequencing and annotation.</title>
        <authorList>
            <consortium name="The Broad Institute Genomics Platform"/>
            <consortium name="The Broad Institute Genome Sequencing Center for Infectious Disease"/>
            <person name="Wu L."/>
            <person name="Ma J."/>
        </authorList>
    </citation>
    <scope>NUCLEOTIDE SEQUENCE [LARGE SCALE GENOMIC DNA]</scope>
    <source>
        <strain evidence="7">JCM 17021</strain>
    </source>
</reference>
<dbReference type="InterPro" id="IPR041380">
    <property type="entry name" value="Acetyltransf_17"/>
</dbReference>
<dbReference type="HAMAP" id="MF_01812">
    <property type="entry name" value="Eis"/>
    <property type="match status" value="1"/>
</dbReference>
<evidence type="ECO:0000313" key="6">
    <source>
        <dbReference type="EMBL" id="GAA3888132.1"/>
    </source>
</evidence>